<evidence type="ECO:0000313" key="3">
    <source>
        <dbReference type="Proteomes" id="UP001642409"/>
    </source>
</evidence>
<evidence type="ECO:0000313" key="2">
    <source>
        <dbReference type="EMBL" id="CAL6089561.1"/>
    </source>
</evidence>
<reference evidence="1" key="1">
    <citation type="submission" date="2023-06" db="EMBL/GenBank/DDBJ databases">
        <authorList>
            <person name="Kurt Z."/>
        </authorList>
    </citation>
    <scope>NUCLEOTIDE SEQUENCE</scope>
</reference>
<name>A0AA86QLA8_9EUKA</name>
<proteinExistence type="predicted"/>
<comment type="caution">
    <text evidence="1">The sequence shown here is derived from an EMBL/GenBank/DDBJ whole genome shotgun (WGS) entry which is preliminary data.</text>
</comment>
<sequence length="141" mass="16254">MSLTHIRFTQYKNSIKIQHNTQKVLKIIQQAKNDLLAFSLAYKGVTICPTPLQASAKNHAFQPRFLTINQIQHYFWIHFGYISLIRGLEMQGNPLISEKTLESEVMQYNDNTIAIHCHFLIAQQGFSIVPNNRIQQSIGQQ</sequence>
<accession>A0AA86QLA8</accession>
<gene>
    <name evidence="1" type="ORF">HINF_LOCUS42879</name>
    <name evidence="2" type="ORF">HINF_LOCUS64891</name>
</gene>
<evidence type="ECO:0000313" key="1">
    <source>
        <dbReference type="EMBL" id="CAI9955234.1"/>
    </source>
</evidence>
<reference evidence="2 3" key="2">
    <citation type="submission" date="2024-07" db="EMBL/GenBank/DDBJ databases">
        <authorList>
            <person name="Akdeniz Z."/>
        </authorList>
    </citation>
    <scope>NUCLEOTIDE SEQUENCE [LARGE SCALE GENOMIC DNA]</scope>
</reference>
<protein>
    <submittedName>
        <fullName evidence="2">Hypothetical_protein</fullName>
    </submittedName>
</protein>
<dbReference type="Proteomes" id="UP001642409">
    <property type="component" value="Unassembled WGS sequence"/>
</dbReference>
<organism evidence="1">
    <name type="scientific">Hexamita inflata</name>
    <dbReference type="NCBI Taxonomy" id="28002"/>
    <lineage>
        <taxon>Eukaryota</taxon>
        <taxon>Metamonada</taxon>
        <taxon>Diplomonadida</taxon>
        <taxon>Hexamitidae</taxon>
        <taxon>Hexamitinae</taxon>
        <taxon>Hexamita</taxon>
    </lineage>
</organism>
<dbReference type="EMBL" id="CATOUU010000861">
    <property type="protein sequence ID" value="CAI9955234.1"/>
    <property type="molecule type" value="Genomic_DNA"/>
</dbReference>
<dbReference type="AlphaFoldDB" id="A0AA86QLA8"/>
<keyword evidence="3" id="KW-1185">Reference proteome</keyword>
<dbReference type="EMBL" id="CAXDID020000420">
    <property type="protein sequence ID" value="CAL6089561.1"/>
    <property type="molecule type" value="Genomic_DNA"/>
</dbReference>